<protein>
    <submittedName>
        <fullName evidence="1 3">Uncharacterized protein</fullName>
    </submittedName>
</protein>
<evidence type="ECO:0000313" key="2">
    <source>
        <dbReference type="Proteomes" id="UP000267096"/>
    </source>
</evidence>
<reference evidence="1 2" key="2">
    <citation type="submission" date="2018-11" db="EMBL/GenBank/DDBJ databases">
        <authorList>
            <consortium name="Pathogen Informatics"/>
        </authorList>
    </citation>
    <scope>NUCLEOTIDE SEQUENCE [LARGE SCALE GENOMIC DNA]</scope>
</reference>
<dbReference type="OrthoDB" id="2016913at2759"/>
<evidence type="ECO:0000313" key="1">
    <source>
        <dbReference type="EMBL" id="VDK29158.1"/>
    </source>
</evidence>
<sequence>MHSIFGTNSEVYGRVLNERLKCWYEEIYAREEDRIVEDYIELAYHIVLNSSNDPSKCRESARLLSTLLKNCGDSGQA</sequence>
<evidence type="ECO:0000313" key="3">
    <source>
        <dbReference type="WBParaSite" id="ASIM_0000765801-mRNA-1"/>
    </source>
</evidence>
<dbReference type="EMBL" id="UYRR01017935">
    <property type="protein sequence ID" value="VDK29158.1"/>
    <property type="molecule type" value="Genomic_DNA"/>
</dbReference>
<gene>
    <name evidence="1" type="ORF">ASIM_LOCUS7428</name>
</gene>
<organism evidence="3">
    <name type="scientific">Anisakis simplex</name>
    <name type="common">Herring worm</name>
    <dbReference type="NCBI Taxonomy" id="6269"/>
    <lineage>
        <taxon>Eukaryota</taxon>
        <taxon>Metazoa</taxon>
        <taxon>Ecdysozoa</taxon>
        <taxon>Nematoda</taxon>
        <taxon>Chromadorea</taxon>
        <taxon>Rhabditida</taxon>
        <taxon>Spirurina</taxon>
        <taxon>Ascaridomorpha</taxon>
        <taxon>Ascaridoidea</taxon>
        <taxon>Anisakidae</taxon>
        <taxon>Anisakis</taxon>
        <taxon>Anisakis simplex complex</taxon>
    </lineage>
</organism>
<accession>A0A0M3JJ42</accession>
<dbReference type="AlphaFoldDB" id="A0A0M3JJ42"/>
<name>A0A0M3JJ42_ANISI</name>
<proteinExistence type="predicted"/>
<keyword evidence="2" id="KW-1185">Reference proteome</keyword>
<dbReference type="Proteomes" id="UP000267096">
    <property type="component" value="Unassembled WGS sequence"/>
</dbReference>
<dbReference type="WBParaSite" id="ASIM_0000765801-mRNA-1">
    <property type="protein sequence ID" value="ASIM_0000765801-mRNA-1"/>
    <property type="gene ID" value="ASIM_0000765801"/>
</dbReference>
<reference evidence="3" key="1">
    <citation type="submission" date="2017-02" db="UniProtKB">
        <authorList>
            <consortium name="WormBaseParasite"/>
        </authorList>
    </citation>
    <scope>IDENTIFICATION</scope>
</reference>